<keyword evidence="2" id="KW-0449">Lipoprotein</keyword>
<dbReference type="OrthoDB" id="9783100at2"/>
<dbReference type="EMBL" id="VCDI01000001">
    <property type="protein sequence ID" value="TLU74651.1"/>
    <property type="molecule type" value="Genomic_DNA"/>
</dbReference>
<organism evidence="4 5">
    <name type="scientific">Lichenicoccus roseus</name>
    <dbReference type="NCBI Taxonomy" id="2683649"/>
    <lineage>
        <taxon>Bacteria</taxon>
        <taxon>Pseudomonadati</taxon>
        <taxon>Pseudomonadota</taxon>
        <taxon>Alphaproteobacteria</taxon>
        <taxon>Acetobacterales</taxon>
        <taxon>Acetobacteraceae</taxon>
        <taxon>Lichenicoccus</taxon>
    </lineage>
</organism>
<dbReference type="Pfam" id="PF02321">
    <property type="entry name" value="OEP"/>
    <property type="match status" value="2"/>
</dbReference>
<reference evidence="4 5" key="1">
    <citation type="submission" date="2019-05" db="EMBL/GenBank/DDBJ databases">
        <authorList>
            <person name="Pankratov T."/>
            <person name="Grouzdev D."/>
        </authorList>
    </citation>
    <scope>NUCLEOTIDE SEQUENCE [LARGE SCALE GENOMIC DNA]</scope>
    <source>
        <strain evidence="4 5">KEBCLARHB70R</strain>
    </source>
</reference>
<comment type="caution">
    <text evidence="4">The sequence shown here is derived from an EMBL/GenBank/DDBJ whole genome shotgun (WGS) entry which is preliminary data.</text>
</comment>
<name>A0A5R9JG48_9PROT</name>
<evidence type="ECO:0000256" key="2">
    <source>
        <dbReference type="RuleBase" id="RU362097"/>
    </source>
</evidence>
<keyword evidence="5" id="KW-1185">Reference proteome</keyword>
<dbReference type="InterPro" id="IPR003423">
    <property type="entry name" value="OMP_efflux"/>
</dbReference>
<comment type="similarity">
    <text evidence="1 2">Belongs to the outer membrane factor (OMF) (TC 1.B.17) family.</text>
</comment>
<evidence type="ECO:0000313" key="4">
    <source>
        <dbReference type="EMBL" id="TLU74651.1"/>
    </source>
</evidence>
<dbReference type="Gene3D" id="2.20.200.10">
    <property type="entry name" value="Outer membrane efflux proteins (OEP)"/>
    <property type="match status" value="1"/>
</dbReference>
<keyword evidence="2" id="KW-0564">Palmitate</keyword>
<dbReference type="SUPFAM" id="SSF56954">
    <property type="entry name" value="Outer membrane efflux proteins (OEP)"/>
    <property type="match status" value="1"/>
</dbReference>
<gene>
    <name evidence="4" type="ORF">FE263_02610</name>
</gene>
<comment type="subcellular location">
    <subcellularLocation>
        <location evidence="2">Cell membrane</location>
        <topology evidence="2">Lipid-anchor</topology>
    </subcellularLocation>
</comment>
<evidence type="ECO:0000256" key="1">
    <source>
        <dbReference type="ARBA" id="ARBA00007613"/>
    </source>
</evidence>
<accession>A0A5R9JG48</accession>
<keyword evidence="3" id="KW-0175">Coiled coil</keyword>
<dbReference type="Gene3D" id="1.20.1600.10">
    <property type="entry name" value="Outer membrane efflux proteins (OEP)"/>
    <property type="match status" value="1"/>
</dbReference>
<evidence type="ECO:0000256" key="3">
    <source>
        <dbReference type="SAM" id="Coils"/>
    </source>
</evidence>
<keyword evidence="2" id="KW-1134">Transmembrane beta strand</keyword>
<dbReference type="InterPro" id="IPR010131">
    <property type="entry name" value="MdtP/NodT-like"/>
</dbReference>
<keyword evidence="2" id="KW-0472">Membrane</keyword>
<proteinExistence type="inferred from homology"/>
<dbReference type="PANTHER" id="PTHR30203">
    <property type="entry name" value="OUTER MEMBRANE CATION EFFLUX PROTEIN"/>
    <property type="match status" value="1"/>
</dbReference>
<feature type="coiled-coil region" evidence="3">
    <location>
        <begin position="73"/>
        <end position="107"/>
    </location>
</feature>
<protein>
    <submittedName>
        <fullName evidence="4">Efflux transporter outer membrane subunit</fullName>
    </submittedName>
</protein>
<keyword evidence="2" id="KW-0812">Transmembrane</keyword>
<evidence type="ECO:0000313" key="5">
    <source>
        <dbReference type="Proteomes" id="UP000305654"/>
    </source>
</evidence>
<dbReference type="GO" id="GO:0005886">
    <property type="term" value="C:plasma membrane"/>
    <property type="evidence" value="ECO:0007669"/>
    <property type="project" value="UniProtKB-SubCell"/>
</dbReference>
<dbReference type="PROSITE" id="PS51257">
    <property type="entry name" value="PROKAR_LIPOPROTEIN"/>
    <property type="match status" value="1"/>
</dbReference>
<sequence length="491" mass="52517">MPGRTLGLSSSLRLGPVLCLALGGCMVGPDYDRPPAIVSLRFKELQPPPGWVRAAPQLPPRGDWWRIYNDPVLDALEAQVAISNQNVKVSEADYRQAQAIVDEARANLFPTVTGSPGVTRQSTGPSTVTNYSLQGSVSWTLDVWGQIRRQIESDVSSAQASAANLAYAQLSYQATLAEDYFDLRAEDSLQKLLDATVASYQESLRVTQNQYNAGLTAATPVALLQAATLLEQTRAEAISVGVLRAQYEHAIAVLVGRPPAEVSLAPAPLTNDIPAIPVSLPATLLQRNPDIASAERSMEAENALIGVQVAAFYPEISLSALYGWSGNPIGSLIQASNRVWSLGASASQILFEGGARTAAVRAAEAAYDAQVATYRQTVLTTLQTTEDDLAALRIYAQEAAAQARAVADARQAVTVSFNEYNAGTVDYTTVVTAEATALSDEQTLITIQQSRMLDTVSLIEQMGGGWDIRDLPSKGSLQTDNPLVPAFLEKK</sequence>
<dbReference type="PANTHER" id="PTHR30203:SF33">
    <property type="entry name" value="BLR4455 PROTEIN"/>
    <property type="match status" value="1"/>
</dbReference>
<dbReference type="Proteomes" id="UP000305654">
    <property type="component" value="Unassembled WGS sequence"/>
</dbReference>
<dbReference type="NCBIfam" id="TIGR01845">
    <property type="entry name" value="outer_NodT"/>
    <property type="match status" value="1"/>
</dbReference>
<dbReference type="GO" id="GO:0015562">
    <property type="term" value="F:efflux transmembrane transporter activity"/>
    <property type="evidence" value="ECO:0007669"/>
    <property type="project" value="InterPro"/>
</dbReference>
<dbReference type="AlphaFoldDB" id="A0A5R9JG48"/>